<name>A0A1I6IMJ3_9FIRM</name>
<dbReference type="OrthoDB" id="95423at2"/>
<organism evidence="1 2">
    <name type="scientific">Anaeromicropila populeti</name>
    <dbReference type="NCBI Taxonomy" id="37658"/>
    <lineage>
        <taxon>Bacteria</taxon>
        <taxon>Bacillati</taxon>
        <taxon>Bacillota</taxon>
        <taxon>Clostridia</taxon>
        <taxon>Lachnospirales</taxon>
        <taxon>Lachnospiraceae</taxon>
        <taxon>Anaeromicropila</taxon>
    </lineage>
</organism>
<proteinExistence type="predicted"/>
<sequence>MRACNIKVSGIHFTNVLKCTIQKSLNKHGRAEIVGIIQEEDEDSCFAQAESENYLEVYAIDENKSKTCIFVGMVEEMEIDTTDVKILTLSLITGSRNLDLKKRTRTFQNAGMTVKQVLQSNEKLNSDVQAQSVFLEDGNNAIGHLIVQYKETDWDFAIRMASNNNTFIRPAFTNKGAKYFFGLDMGQAAKEKPSDMHHYKITKAVDDYEKKVKADTNGLTKKDAFYYSFDSREIYELGDCIQLNGGKPLYILNVESKFHGEELMNTYTLTTRNGFKHPIKYNMKLIGASLGGTVKSAQRDTIQVNLEVDRQYADHGVKEFSYSTVYSSPDGTGWYCMPESGDTIRIYFPTEKEQDAYAISAVHLEVSQGSAPETSDSDFPPARTDPSYKSFKNSANKEILFTPSCISITNPAVGSIVLDDESGITITSSESICIKAEKFIEIHSMQEDITVTADAALAFYQGNTGLVLNEDVIMKGARLKLQEKA</sequence>
<evidence type="ECO:0000313" key="1">
    <source>
        <dbReference type="EMBL" id="SFR67938.1"/>
    </source>
</evidence>
<dbReference type="SUPFAM" id="SSF69279">
    <property type="entry name" value="Phage tail proteins"/>
    <property type="match status" value="1"/>
</dbReference>
<evidence type="ECO:0008006" key="3">
    <source>
        <dbReference type="Google" id="ProtNLM"/>
    </source>
</evidence>
<evidence type="ECO:0000313" key="2">
    <source>
        <dbReference type="Proteomes" id="UP000199659"/>
    </source>
</evidence>
<dbReference type="RefSeq" id="WP_092559516.1">
    <property type="nucleotide sequence ID" value="NZ_FOYZ01000003.1"/>
</dbReference>
<dbReference type="AlphaFoldDB" id="A0A1I6IMJ3"/>
<dbReference type="EMBL" id="FOYZ01000003">
    <property type="protein sequence ID" value="SFR67938.1"/>
    <property type="molecule type" value="Genomic_DNA"/>
</dbReference>
<dbReference type="Gene3D" id="3.55.50.10">
    <property type="entry name" value="Baseplate protein-like domains"/>
    <property type="match status" value="1"/>
</dbReference>
<protein>
    <recommendedName>
        <fullName evidence="3">Phage late control gene D protein (GPD)</fullName>
    </recommendedName>
</protein>
<dbReference type="STRING" id="37658.SAMN05661086_00907"/>
<dbReference type="Proteomes" id="UP000199659">
    <property type="component" value="Unassembled WGS sequence"/>
</dbReference>
<gene>
    <name evidence="1" type="ORF">SAMN05661086_00907</name>
</gene>
<reference evidence="1 2" key="1">
    <citation type="submission" date="2016-10" db="EMBL/GenBank/DDBJ databases">
        <authorList>
            <person name="de Groot N.N."/>
        </authorList>
    </citation>
    <scope>NUCLEOTIDE SEQUENCE [LARGE SCALE GENOMIC DNA]</scope>
    <source>
        <strain evidence="1 2">743A</strain>
    </source>
</reference>
<keyword evidence="2" id="KW-1185">Reference proteome</keyword>
<accession>A0A1I6IMJ3</accession>